<dbReference type="PANTHER" id="PTHR33877:SF2">
    <property type="entry name" value="OS07G0170200 PROTEIN"/>
    <property type="match status" value="1"/>
</dbReference>
<keyword evidence="2" id="KW-0378">Hydrolase</keyword>
<proteinExistence type="predicted"/>
<evidence type="ECO:0000259" key="1">
    <source>
        <dbReference type="SMART" id="SM00507"/>
    </source>
</evidence>
<dbReference type="InterPro" id="IPR029471">
    <property type="entry name" value="HNH_5"/>
</dbReference>
<accession>E3T633</accession>
<dbReference type="AlphaFoldDB" id="E3T633"/>
<dbReference type="EMBL" id="GU260698">
    <property type="protein sequence ID" value="ADC35775.1"/>
    <property type="molecule type" value="Genomic_DNA"/>
</dbReference>
<name>E3T633_9BACT</name>
<sequence>MEHTLVLNATYEPLRIVPWQKAMTLLFQGKVEVIANYEREIRGVTVRLKLPSVLRLLRHVRMKRAFADVPFSRANVYARDDHRCQYCTRRLPPAQLTFDHVVPVARGGQKGWDNIVTCCIPCNRRKGDRTPEEVGFRLLRRPRRPPALPSLSLGLSANRAPDSWRDYLFRDARWDLA</sequence>
<dbReference type="SMART" id="SM00507">
    <property type="entry name" value="HNHc"/>
    <property type="match status" value="1"/>
</dbReference>
<dbReference type="Pfam" id="PF14279">
    <property type="entry name" value="HNH_5"/>
    <property type="match status" value="1"/>
</dbReference>
<keyword evidence="2" id="KW-0255">Endonuclease</keyword>
<feature type="domain" description="HNH nuclease" evidence="1">
    <location>
        <begin position="71"/>
        <end position="124"/>
    </location>
</feature>
<dbReference type="CDD" id="cd00085">
    <property type="entry name" value="HNHc"/>
    <property type="match status" value="1"/>
</dbReference>
<organism evidence="2">
    <name type="scientific">uncultured bacterium 293</name>
    <dbReference type="NCBI Taxonomy" id="698389"/>
    <lineage>
        <taxon>Bacteria</taxon>
        <taxon>environmental samples</taxon>
    </lineage>
</organism>
<dbReference type="InterPro" id="IPR003615">
    <property type="entry name" value="HNH_nuc"/>
</dbReference>
<dbReference type="GO" id="GO:0004519">
    <property type="term" value="F:endonuclease activity"/>
    <property type="evidence" value="ECO:0007669"/>
    <property type="project" value="UniProtKB-KW"/>
</dbReference>
<dbReference type="Gene3D" id="1.10.30.50">
    <property type="match status" value="1"/>
</dbReference>
<protein>
    <submittedName>
        <fullName evidence="2">Putative restriction endonuclease</fullName>
    </submittedName>
</protein>
<reference evidence="2" key="2">
    <citation type="journal article" date="2010" name="Appl. Environ. Microbiol.">
        <title>Comparative analysis of acidobacterial genomic fragments from terrestrial and aquatic metagenomic libraries, with emphasis on acidobacteria subdivision 6.</title>
        <authorList>
            <person name="Kielak A.M."/>
            <person name="van Veen J.A."/>
            <person name="Kowalchuk G.A."/>
        </authorList>
    </citation>
    <scope>NUCLEOTIDE SEQUENCE</scope>
</reference>
<reference evidence="2" key="1">
    <citation type="submission" date="2009-12" db="EMBL/GenBank/DDBJ databases">
        <authorList>
            <person name="Kielak A."/>
            <person name="van Veen J.A."/>
            <person name="Kowalchuk G.A."/>
        </authorList>
    </citation>
    <scope>NUCLEOTIDE SEQUENCE</scope>
</reference>
<dbReference type="InterPro" id="IPR052892">
    <property type="entry name" value="NA-targeting_endonuclease"/>
</dbReference>
<evidence type="ECO:0000313" key="2">
    <source>
        <dbReference type="EMBL" id="ADC35775.1"/>
    </source>
</evidence>
<keyword evidence="2" id="KW-0540">Nuclease</keyword>
<dbReference type="PANTHER" id="PTHR33877">
    <property type="entry name" value="SLL1193 PROTEIN"/>
    <property type="match status" value="1"/>
</dbReference>